<gene>
    <name evidence="2" type="ORF">AY601_2631</name>
</gene>
<organism evidence="2 3">
    <name type="scientific">Pedobacter cryoconitis</name>
    <dbReference type="NCBI Taxonomy" id="188932"/>
    <lineage>
        <taxon>Bacteria</taxon>
        <taxon>Pseudomonadati</taxon>
        <taxon>Bacteroidota</taxon>
        <taxon>Sphingobacteriia</taxon>
        <taxon>Sphingobacteriales</taxon>
        <taxon>Sphingobacteriaceae</taxon>
        <taxon>Pedobacter</taxon>
    </lineage>
</organism>
<keyword evidence="3" id="KW-1185">Reference proteome</keyword>
<dbReference type="PATRIC" id="fig|188932.3.peg.2742"/>
<dbReference type="PANTHER" id="PTHR42686:SF1">
    <property type="entry name" value="GH17980P-RELATED"/>
    <property type="match status" value="1"/>
</dbReference>
<accession>A0A127VE15</accession>
<dbReference type="GO" id="GO:0016491">
    <property type="term" value="F:oxidoreductase activity"/>
    <property type="evidence" value="ECO:0007669"/>
    <property type="project" value="InterPro"/>
</dbReference>
<dbReference type="InterPro" id="IPR020471">
    <property type="entry name" value="AKR"/>
</dbReference>
<dbReference type="AlphaFoldDB" id="A0A127VE15"/>
<dbReference type="CDD" id="cd19152">
    <property type="entry name" value="AKR_AKR15A"/>
    <property type="match status" value="1"/>
</dbReference>
<dbReference type="EMBL" id="CP014504">
    <property type="protein sequence ID" value="AMP99519.1"/>
    <property type="molecule type" value="Genomic_DNA"/>
</dbReference>
<evidence type="ECO:0000259" key="1">
    <source>
        <dbReference type="Pfam" id="PF00248"/>
    </source>
</evidence>
<dbReference type="KEGG" id="pcm:AY601_2631"/>
<sequence>MRDKILPEVIFGTSCLGNLYTQSSYEHKKAILSACVNVNQDGLMFDTAGKYGAGMSLEVLAKGLKELGIGQNEVKISNKLGWYRVPLIGTEPTFEKGVWAGLSYDAVQKISYEGILECYHQGNQLLGDYHSQYVSVHDPDEYLACATDARDYQKRYQDILDAYIALVELKKMGAVEAIGIGAKNWRVIEKISKDVALDYVMIANSLTIYAHPKALLKFVSELAGNGVAVINSAIFHGGFLTGGDFYNYEKVDGDSEAGRKLLSWREIFFRLCAKYQLLPAEACFGYVRQIKDIQSIALSTTRPEKVQDNVDMIYKEIPEAFWLELDKIKS</sequence>
<dbReference type="PANTHER" id="PTHR42686">
    <property type="entry name" value="GH17980P-RELATED"/>
    <property type="match status" value="1"/>
</dbReference>
<dbReference type="Proteomes" id="UP000071561">
    <property type="component" value="Chromosome"/>
</dbReference>
<evidence type="ECO:0000313" key="3">
    <source>
        <dbReference type="Proteomes" id="UP000071561"/>
    </source>
</evidence>
<reference evidence="2 3" key="1">
    <citation type="submission" date="2016-03" db="EMBL/GenBank/DDBJ databases">
        <title>Complete genome sequence of Pedobacter cryoconitis PAMC 27485.</title>
        <authorList>
            <person name="Lee J."/>
            <person name="Kim O.-S."/>
        </authorList>
    </citation>
    <scope>NUCLEOTIDE SEQUENCE [LARGE SCALE GENOMIC DNA]</scope>
    <source>
        <strain evidence="2 3">PAMC 27485</strain>
    </source>
</reference>
<proteinExistence type="predicted"/>
<evidence type="ECO:0000313" key="2">
    <source>
        <dbReference type="EMBL" id="AMP99519.1"/>
    </source>
</evidence>
<dbReference type="GO" id="GO:0005829">
    <property type="term" value="C:cytosol"/>
    <property type="evidence" value="ECO:0007669"/>
    <property type="project" value="TreeGrafter"/>
</dbReference>
<dbReference type="InterPro" id="IPR036812">
    <property type="entry name" value="NAD(P)_OxRdtase_dom_sf"/>
</dbReference>
<dbReference type="RefSeq" id="WP_068401744.1">
    <property type="nucleotide sequence ID" value="NZ_CP014504.1"/>
</dbReference>
<name>A0A127VE15_9SPHI</name>
<dbReference type="Gene3D" id="3.20.20.100">
    <property type="entry name" value="NADP-dependent oxidoreductase domain"/>
    <property type="match status" value="1"/>
</dbReference>
<protein>
    <submittedName>
        <fullName evidence="2">L-fucose dehydrogenase</fullName>
    </submittedName>
</protein>
<dbReference type="InterPro" id="IPR023210">
    <property type="entry name" value="NADP_OxRdtase_dom"/>
</dbReference>
<feature type="domain" description="NADP-dependent oxidoreductase" evidence="1">
    <location>
        <begin position="9"/>
        <end position="328"/>
    </location>
</feature>
<dbReference type="SUPFAM" id="SSF51430">
    <property type="entry name" value="NAD(P)-linked oxidoreductase"/>
    <property type="match status" value="1"/>
</dbReference>
<dbReference type="OrthoDB" id="9773828at2"/>
<dbReference type="Pfam" id="PF00248">
    <property type="entry name" value="Aldo_ket_red"/>
    <property type="match status" value="1"/>
</dbReference>